<dbReference type="GO" id="GO:0006313">
    <property type="term" value="P:DNA transposition"/>
    <property type="evidence" value="ECO:0007669"/>
    <property type="project" value="InterPro"/>
</dbReference>
<dbReference type="AlphaFoldDB" id="A0A918YSN2"/>
<dbReference type="InterPro" id="IPR002559">
    <property type="entry name" value="Transposase_11"/>
</dbReference>
<evidence type="ECO:0000313" key="4">
    <source>
        <dbReference type="Proteomes" id="UP000655443"/>
    </source>
</evidence>
<dbReference type="PANTHER" id="PTHR30298:SF0">
    <property type="entry name" value="PROTEIN YBFL-RELATED"/>
    <property type="match status" value="1"/>
</dbReference>
<feature type="domain" description="Transposase IS4-like" evidence="1">
    <location>
        <begin position="131"/>
        <end position="355"/>
    </location>
</feature>
<dbReference type="PANTHER" id="PTHR30298">
    <property type="entry name" value="H REPEAT-ASSOCIATED PREDICTED TRANSPOSASE"/>
    <property type="match status" value="1"/>
</dbReference>
<evidence type="ECO:0000259" key="2">
    <source>
        <dbReference type="Pfam" id="PF13808"/>
    </source>
</evidence>
<dbReference type="EMBL" id="BMVG01000052">
    <property type="protein sequence ID" value="GHE14700.1"/>
    <property type="molecule type" value="Genomic_DNA"/>
</dbReference>
<proteinExistence type="predicted"/>
<comment type="caution">
    <text evidence="3">The sequence shown here is derived from an EMBL/GenBank/DDBJ whole genome shotgun (WGS) entry which is preliminary data.</text>
</comment>
<dbReference type="GO" id="GO:0003677">
    <property type="term" value="F:DNA binding"/>
    <property type="evidence" value="ECO:0007669"/>
    <property type="project" value="InterPro"/>
</dbReference>
<name>A0A918YSN2_9ACTN</name>
<dbReference type="InterPro" id="IPR051698">
    <property type="entry name" value="Transposase_11-like"/>
</dbReference>
<dbReference type="GO" id="GO:0004803">
    <property type="term" value="F:transposase activity"/>
    <property type="evidence" value="ECO:0007669"/>
    <property type="project" value="InterPro"/>
</dbReference>
<evidence type="ECO:0000259" key="1">
    <source>
        <dbReference type="Pfam" id="PF01609"/>
    </source>
</evidence>
<dbReference type="InterPro" id="IPR032806">
    <property type="entry name" value="YbfD_N"/>
</dbReference>
<dbReference type="Pfam" id="PF01609">
    <property type="entry name" value="DDE_Tnp_1"/>
    <property type="match status" value="1"/>
</dbReference>
<gene>
    <name evidence="3" type="ORF">GCM10010339_86420</name>
</gene>
<reference evidence="3" key="2">
    <citation type="submission" date="2020-09" db="EMBL/GenBank/DDBJ databases">
        <authorList>
            <person name="Sun Q."/>
            <person name="Ohkuma M."/>
        </authorList>
    </citation>
    <scope>NUCLEOTIDE SEQUENCE</scope>
    <source>
        <strain evidence="3">JCM 4714</strain>
    </source>
</reference>
<feature type="domain" description="H repeat-associated protein N-terminal" evidence="2">
    <location>
        <begin position="25"/>
        <end position="117"/>
    </location>
</feature>
<organism evidence="3 4">
    <name type="scientific">Streptomyces alanosinicus</name>
    <dbReference type="NCBI Taxonomy" id="68171"/>
    <lineage>
        <taxon>Bacteria</taxon>
        <taxon>Bacillati</taxon>
        <taxon>Actinomycetota</taxon>
        <taxon>Actinomycetes</taxon>
        <taxon>Kitasatosporales</taxon>
        <taxon>Streptomycetaceae</taxon>
        <taxon>Streptomyces</taxon>
    </lineage>
</organism>
<dbReference type="InterPro" id="IPR047647">
    <property type="entry name" value="ISAs1_transpos"/>
</dbReference>
<dbReference type="Proteomes" id="UP000655443">
    <property type="component" value="Unassembled WGS sequence"/>
</dbReference>
<sequence>MPCVLDQLTRTEAAAPVADAVRLHHYLALVPDPRGRRGRLYPLVPLLSAAAASVLAGARSLTAIGEWLADAPRWALRALGFAPDPLTGRIPVPHPGTVRRLLARLDGDALDAAIGSFLTARNTPTAAGGLRPIAVDGKTVRGSRTATSPAIALLAAMTHTGDVLAQRQVADKSNEIPAFAPLLDTLDLTHTVITADALDTQHAHGTYLRERGAHYIAHVKANHPGLFDRVRRLPWREITLDHYERTRAHHRQEIRRLKTAAFDHIDYPDAKQALQVVRWRRDFTSGKLTIERVYLITSLPPGAATGAQLAAWIRGHRTIENLLHHVRDRTFREDDSKIRTAALPRTMASLRNLAISVHRQDGHTNIAAALRQSARERLRPLTALGITG</sequence>
<dbReference type="Pfam" id="PF13808">
    <property type="entry name" value="DDE_Tnp_1_assoc"/>
    <property type="match status" value="1"/>
</dbReference>
<keyword evidence="4" id="KW-1185">Reference proteome</keyword>
<evidence type="ECO:0000313" key="3">
    <source>
        <dbReference type="EMBL" id="GHE14700.1"/>
    </source>
</evidence>
<protein>
    <submittedName>
        <fullName evidence="3">ISAs1 family transposase</fullName>
    </submittedName>
</protein>
<reference evidence="3" key="1">
    <citation type="journal article" date="2014" name="Int. J. Syst. Evol. Microbiol.">
        <title>Complete genome sequence of Corynebacterium casei LMG S-19264T (=DSM 44701T), isolated from a smear-ripened cheese.</title>
        <authorList>
            <consortium name="US DOE Joint Genome Institute (JGI-PGF)"/>
            <person name="Walter F."/>
            <person name="Albersmeier A."/>
            <person name="Kalinowski J."/>
            <person name="Ruckert C."/>
        </authorList>
    </citation>
    <scope>NUCLEOTIDE SEQUENCE</scope>
    <source>
        <strain evidence="3">JCM 4714</strain>
    </source>
</reference>
<dbReference type="NCBIfam" id="NF033564">
    <property type="entry name" value="transpos_ISAs1"/>
    <property type="match status" value="1"/>
</dbReference>
<dbReference type="RefSeq" id="WP_189959005.1">
    <property type="nucleotide sequence ID" value="NZ_BMVG01000052.1"/>
</dbReference>
<accession>A0A918YSN2</accession>